<dbReference type="AlphaFoldDB" id="A0AAW9C6N1"/>
<dbReference type="PROSITE" id="PS51104">
    <property type="entry name" value="PTS_EIIC_TYPE_2"/>
    <property type="match status" value="1"/>
</dbReference>
<dbReference type="PANTHER" id="PTHR30505:SF0">
    <property type="entry name" value="FRUCTOSE-LIKE PTS SYSTEM EIIBC COMPONENT-RELATED"/>
    <property type="match status" value="1"/>
</dbReference>
<dbReference type="GO" id="GO:0005351">
    <property type="term" value="F:carbohydrate:proton symporter activity"/>
    <property type="evidence" value="ECO:0007669"/>
    <property type="project" value="InterPro"/>
</dbReference>
<feature type="transmembrane region" description="Helical" evidence="9">
    <location>
        <begin position="95"/>
        <end position="118"/>
    </location>
</feature>
<dbReference type="RefSeq" id="WP_061282787.1">
    <property type="nucleotide sequence ID" value="NZ_CP134165.1"/>
</dbReference>
<keyword evidence="3" id="KW-1003">Cell membrane</keyword>
<proteinExistence type="predicted"/>
<feature type="transmembrane region" description="Helical" evidence="9">
    <location>
        <begin position="272"/>
        <end position="291"/>
    </location>
</feature>
<evidence type="ECO:0000256" key="7">
    <source>
        <dbReference type="ARBA" id="ARBA00022989"/>
    </source>
</evidence>
<keyword evidence="8 9" id="KW-0472">Membrane</keyword>
<evidence type="ECO:0000313" key="12">
    <source>
        <dbReference type="Proteomes" id="UP001276300"/>
    </source>
</evidence>
<dbReference type="GeneID" id="99777738"/>
<dbReference type="GO" id="GO:0008982">
    <property type="term" value="F:protein-N(PI)-phosphohistidine-sugar phosphotransferase activity"/>
    <property type="evidence" value="ECO:0007669"/>
    <property type="project" value="InterPro"/>
</dbReference>
<reference evidence="11" key="1">
    <citation type="journal article" date="2023" name="J Glob Antimicrob Resist">
        <title>Emergence of NDM-1 and KPC-3 carbapenemases in Kluyvera cryocrescens: Investigating genetic heterogeneity and acquisition routes of blaNDM-1 in Enterobacterales species in Portugal.</title>
        <authorList>
            <person name="Loiodice M."/>
            <person name="Ribeiro M."/>
            <person name="Peixe L."/>
            <person name="Novais A."/>
        </authorList>
    </citation>
    <scope>NUCLEOTIDE SEQUENCE</scope>
    <source>
        <strain evidence="11">K629</strain>
    </source>
</reference>
<keyword evidence="2" id="KW-0813">Transport</keyword>
<dbReference type="PANTHER" id="PTHR30505">
    <property type="entry name" value="FRUCTOSE-LIKE PERMEASE"/>
    <property type="match status" value="1"/>
</dbReference>
<dbReference type="InterPro" id="IPR003352">
    <property type="entry name" value="PTS_EIIC"/>
</dbReference>
<dbReference type="GO" id="GO:0005886">
    <property type="term" value="C:plasma membrane"/>
    <property type="evidence" value="ECO:0007669"/>
    <property type="project" value="UniProtKB-SubCell"/>
</dbReference>
<evidence type="ECO:0000313" key="11">
    <source>
        <dbReference type="EMBL" id="MDW3777981.1"/>
    </source>
</evidence>
<keyword evidence="6 9" id="KW-0812">Transmembrane</keyword>
<feature type="transmembrane region" description="Helical" evidence="9">
    <location>
        <begin position="249"/>
        <end position="267"/>
    </location>
</feature>
<protein>
    <submittedName>
        <fullName evidence="11">Fructose-specific PTS transporter subunit EIIC</fullName>
    </submittedName>
</protein>
<feature type="transmembrane region" description="Helical" evidence="9">
    <location>
        <begin position="311"/>
        <end position="331"/>
    </location>
</feature>
<keyword evidence="7 9" id="KW-1133">Transmembrane helix</keyword>
<dbReference type="Pfam" id="PF02378">
    <property type="entry name" value="PTS_EIIC"/>
    <property type="match status" value="1"/>
</dbReference>
<feature type="transmembrane region" description="Helical" evidence="9">
    <location>
        <begin position="54"/>
        <end position="75"/>
    </location>
</feature>
<feature type="transmembrane region" description="Helical" evidence="9">
    <location>
        <begin position="130"/>
        <end position="152"/>
    </location>
</feature>
<evidence type="ECO:0000256" key="1">
    <source>
        <dbReference type="ARBA" id="ARBA00004429"/>
    </source>
</evidence>
<dbReference type="InterPro" id="IPR013014">
    <property type="entry name" value="PTS_EIIC_2"/>
</dbReference>
<dbReference type="InterPro" id="IPR050864">
    <property type="entry name" value="Bacterial_PTS_Sugar_Transport"/>
</dbReference>
<evidence type="ECO:0000256" key="6">
    <source>
        <dbReference type="ARBA" id="ARBA00022692"/>
    </source>
</evidence>
<keyword evidence="4" id="KW-0762">Sugar transport</keyword>
<comment type="subcellular location">
    <subcellularLocation>
        <location evidence="1">Cell inner membrane</location>
        <topology evidence="1">Multi-pass membrane protein</topology>
    </subcellularLocation>
</comment>
<comment type="caution">
    <text evidence="11">The sequence shown here is derived from an EMBL/GenBank/DDBJ whole genome shotgun (WGS) entry which is preliminary data.</text>
</comment>
<dbReference type="GO" id="GO:0009401">
    <property type="term" value="P:phosphoenolpyruvate-dependent sugar phosphotransferase system"/>
    <property type="evidence" value="ECO:0007669"/>
    <property type="project" value="UniProtKB-KW"/>
</dbReference>
<accession>A0AAW9C6N1</accession>
<evidence type="ECO:0000256" key="3">
    <source>
        <dbReference type="ARBA" id="ARBA00022475"/>
    </source>
</evidence>
<evidence type="ECO:0000256" key="2">
    <source>
        <dbReference type="ARBA" id="ARBA00022448"/>
    </source>
</evidence>
<dbReference type="InterPro" id="IPR006327">
    <property type="entry name" value="PTS_IIC_fruc"/>
</dbReference>
<feature type="domain" description="PTS EIIC type-2" evidence="10">
    <location>
        <begin position="8"/>
        <end position="341"/>
    </location>
</feature>
<feature type="transmembrane region" description="Helical" evidence="9">
    <location>
        <begin position="198"/>
        <end position="219"/>
    </location>
</feature>
<feature type="transmembrane region" description="Helical" evidence="9">
    <location>
        <begin position="172"/>
        <end position="191"/>
    </location>
</feature>
<evidence type="ECO:0000256" key="8">
    <source>
        <dbReference type="ARBA" id="ARBA00023136"/>
    </source>
</evidence>
<evidence type="ECO:0000256" key="9">
    <source>
        <dbReference type="SAM" id="Phobius"/>
    </source>
</evidence>
<gene>
    <name evidence="11" type="ORF">QWU01_14330</name>
</gene>
<organism evidence="11 12">
    <name type="scientific">Kluyvera cryocrescens</name>
    <name type="common">Kluyvera citrophila</name>
    <dbReference type="NCBI Taxonomy" id="580"/>
    <lineage>
        <taxon>Bacteria</taxon>
        <taxon>Pseudomonadati</taxon>
        <taxon>Pseudomonadota</taxon>
        <taxon>Gammaproteobacteria</taxon>
        <taxon>Enterobacterales</taxon>
        <taxon>Enterobacteriaceae</taxon>
        <taxon>Kluyvera</taxon>
    </lineage>
</organism>
<sequence length="341" mass="35662">MLKLLKNTKRHFMTGVSYMVPFVVAGGVLLALAVMFNDHAAIPESGFLKAMSQIGMAGLTLFIPILAGFIAWSMVDKPGIAPGAIGGLMAYQMGAGFLGGMLAGIIAGLVVWLLLAIIARLKIPVFLRMVLPIFIIPLIGTFVTGMAVYYIIGDPIAGMMKWLSAWLANMQGVSFIILGGILGCMIAVDMGGPMNKTAFFFAVALISTNPQLMAAVAAADCTPPLGLALATFMFKGIFNDVEREAGKPAIIMGFMGITEGAIPFAAADPVRVIPAIMLGSAVAAISSLWFGATNAAPWGGLIVLPVVSNHFGYIVSVIAGTLTTAIAVKVLKTVVKPRDEQ</sequence>
<name>A0AAW9C6N1_KLUCR</name>
<evidence type="ECO:0000256" key="4">
    <source>
        <dbReference type="ARBA" id="ARBA00022597"/>
    </source>
</evidence>
<keyword evidence="5" id="KW-0598">Phosphotransferase system</keyword>
<feature type="transmembrane region" description="Helical" evidence="9">
    <location>
        <begin position="12"/>
        <end position="34"/>
    </location>
</feature>
<evidence type="ECO:0000256" key="5">
    <source>
        <dbReference type="ARBA" id="ARBA00022683"/>
    </source>
</evidence>
<evidence type="ECO:0000259" key="10">
    <source>
        <dbReference type="PROSITE" id="PS51104"/>
    </source>
</evidence>
<dbReference type="NCBIfam" id="TIGR01427">
    <property type="entry name" value="PTS_IIC_fructo"/>
    <property type="match status" value="1"/>
</dbReference>
<dbReference type="EMBL" id="JAUEQX010000011">
    <property type="protein sequence ID" value="MDW3777981.1"/>
    <property type="molecule type" value="Genomic_DNA"/>
</dbReference>
<dbReference type="Proteomes" id="UP001276300">
    <property type="component" value="Unassembled WGS sequence"/>
</dbReference>
<dbReference type="GO" id="GO:0090563">
    <property type="term" value="F:protein-phosphocysteine-sugar phosphotransferase activity"/>
    <property type="evidence" value="ECO:0007669"/>
    <property type="project" value="TreeGrafter"/>
</dbReference>